<dbReference type="EMBL" id="DVOR01000043">
    <property type="protein sequence ID" value="HIV08746.1"/>
    <property type="molecule type" value="Genomic_DNA"/>
</dbReference>
<evidence type="ECO:0000256" key="5">
    <source>
        <dbReference type="ARBA" id="ARBA00023204"/>
    </source>
</evidence>
<dbReference type="InterPro" id="IPR000085">
    <property type="entry name" value="RuvA"/>
</dbReference>
<sequence length="152" mass="16218">AVTLKIHHQIREDDEALFGFATARERQFFQSLLGITGIGPKLALAVLSGLTPRELAAAIAEGDVRRLSSISGVGKKTAERIIVELKDKVDPLEALAGRGGEAEEAPPALRDAILSLVALGNKAEDARAMAQAAYEKNPKASVQDLIRLALRK</sequence>
<keyword evidence="4" id="KW-0233">DNA recombination</keyword>
<dbReference type="GO" id="GO:0003677">
    <property type="term" value="F:DNA binding"/>
    <property type="evidence" value="ECO:0007669"/>
    <property type="project" value="UniProtKB-KW"/>
</dbReference>
<dbReference type="Proteomes" id="UP000886845">
    <property type="component" value="Unassembled WGS sequence"/>
</dbReference>
<dbReference type="Pfam" id="PF14520">
    <property type="entry name" value="HHH_5"/>
    <property type="match status" value="1"/>
</dbReference>
<dbReference type="GO" id="GO:0009378">
    <property type="term" value="F:four-way junction helicase activity"/>
    <property type="evidence" value="ECO:0007669"/>
    <property type="project" value="InterPro"/>
</dbReference>
<evidence type="ECO:0000313" key="7">
    <source>
        <dbReference type="EMBL" id="HIV08746.1"/>
    </source>
</evidence>
<dbReference type="CDD" id="cd14332">
    <property type="entry name" value="UBA_RuvA_C"/>
    <property type="match status" value="1"/>
</dbReference>
<evidence type="ECO:0000256" key="4">
    <source>
        <dbReference type="ARBA" id="ARBA00023172"/>
    </source>
</evidence>
<dbReference type="GO" id="GO:0005524">
    <property type="term" value="F:ATP binding"/>
    <property type="evidence" value="ECO:0007669"/>
    <property type="project" value="InterPro"/>
</dbReference>
<keyword evidence="7" id="KW-0378">Hydrolase</keyword>
<protein>
    <submittedName>
        <fullName evidence="7">Holliday junction branch migration protein RuvA</fullName>
        <ecNumber evidence="7">3.6.4.12</ecNumber>
    </submittedName>
</protein>
<name>A0A9D1NLB0_9BACT</name>
<dbReference type="HAMAP" id="MF_00031">
    <property type="entry name" value="DNA_HJ_migration_RuvA"/>
    <property type="match status" value="1"/>
</dbReference>
<organism evidence="7 8">
    <name type="scientific">Candidatus Spyradenecus faecavium</name>
    <dbReference type="NCBI Taxonomy" id="2840947"/>
    <lineage>
        <taxon>Bacteria</taxon>
        <taxon>Pseudomonadati</taxon>
        <taxon>Lentisphaerota</taxon>
        <taxon>Lentisphaeria</taxon>
        <taxon>Lentisphaerales</taxon>
        <taxon>Lentisphaeraceae</taxon>
        <taxon>Lentisphaeraceae incertae sedis</taxon>
        <taxon>Candidatus Spyradenecus</taxon>
    </lineage>
</organism>
<dbReference type="InterPro" id="IPR003583">
    <property type="entry name" value="Hlx-hairpin-Hlx_DNA-bd_motif"/>
</dbReference>
<evidence type="ECO:0000313" key="8">
    <source>
        <dbReference type="Proteomes" id="UP000886845"/>
    </source>
</evidence>
<dbReference type="Gene3D" id="1.10.8.10">
    <property type="entry name" value="DNA helicase RuvA subunit, C-terminal domain"/>
    <property type="match status" value="1"/>
</dbReference>
<accession>A0A9D1NLB0</accession>
<dbReference type="Pfam" id="PF07499">
    <property type="entry name" value="RuvA_C"/>
    <property type="match status" value="1"/>
</dbReference>
<reference evidence="7" key="1">
    <citation type="submission" date="2020-10" db="EMBL/GenBank/DDBJ databases">
        <authorList>
            <person name="Gilroy R."/>
        </authorList>
    </citation>
    <scope>NUCLEOTIDE SEQUENCE</scope>
    <source>
        <strain evidence="7">35461</strain>
    </source>
</reference>
<dbReference type="InterPro" id="IPR011114">
    <property type="entry name" value="RuvA_C"/>
</dbReference>
<proteinExistence type="inferred from homology"/>
<evidence type="ECO:0000256" key="1">
    <source>
        <dbReference type="ARBA" id="ARBA00022490"/>
    </source>
</evidence>
<dbReference type="SUPFAM" id="SSF47781">
    <property type="entry name" value="RuvA domain 2-like"/>
    <property type="match status" value="1"/>
</dbReference>
<feature type="non-terminal residue" evidence="7">
    <location>
        <position position="1"/>
    </location>
</feature>
<reference evidence="7" key="2">
    <citation type="journal article" date="2021" name="PeerJ">
        <title>Extensive microbial diversity within the chicken gut microbiome revealed by metagenomics and culture.</title>
        <authorList>
            <person name="Gilroy R."/>
            <person name="Ravi A."/>
            <person name="Getino M."/>
            <person name="Pursley I."/>
            <person name="Horton D.L."/>
            <person name="Alikhan N.F."/>
            <person name="Baker D."/>
            <person name="Gharbi K."/>
            <person name="Hall N."/>
            <person name="Watson M."/>
            <person name="Adriaenssens E.M."/>
            <person name="Foster-Nyarko E."/>
            <person name="Jarju S."/>
            <person name="Secka A."/>
            <person name="Antonio M."/>
            <person name="Oren A."/>
            <person name="Chaudhuri R.R."/>
            <person name="La Ragione R."/>
            <person name="Hildebrand F."/>
            <person name="Pallen M.J."/>
        </authorList>
    </citation>
    <scope>NUCLEOTIDE SEQUENCE</scope>
    <source>
        <strain evidence="7">35461</strain>
    </source>
</reference>
<keyword evidence="5" id="KW-0234">DNA repair</keyword>
<evidence type="ECO:0000256" key="3">
    <source>
        <dbReference type="ARBA" id="ARBA00023125"/>
    </source>
</evidence>
<dbReference type="NCBIfam" id="TIGR00084">
    <property type="entry name" value="ruvA"/>
    <property type="match status" value="1"/>
</dbReference>
<evidence type="ECO:0000259" key="6">
    <source>
        <dbReference type="SMART" id="SM00278"/>
    </source>
</evidence>
<keyword evidence="1" id="KW-0963">Cytoplasm</keyword>
<dbReference type="GO" id="GO:0016787">
    <property type="term" value="F:hydrolase activity"/>
    <property type="evidence" value="ECO:0007669"/>
    <property type="project" value="UniProtKB-KW"/>
</dbReference>
<dbReference type="SMART" id="SM00278">
    <property type="entry name" value="HhH1"/>
    <property type="match status" value="2"/>
</dbReference>
<dbReference type="InterPro" id="IPR010994">
    <property type="entry name" value="RuvA_2-like"/>
</dbReference>
<dbReference type="GO" id="GO:0009379">
    <property type="term" value="C:Holliday junction helicase complex"/>
    <property type="evidence" value="ECO:0007669"/>
    <property type="project" value="InterPro"/>
</dbReference>
<dbReference type="AlphaFoldDB" id="A0A9D1NLB0"/>
<feature type="domain" description="Helix-hairpin-helix DNA-binding motif class 1" evidence="6">
    <location>
        <begin position="30"/>
        <end position="49"/>
    </location>
</feature>
<dbReference type="GO" id="GO:0006281">
    <property type="term" value="P:DNA repair"/>
    <property type="evidence" value="ECO:0007669"/>
    <property type="project" value="UniProtKB-KW"/>
</dbReference>
<gene>
    <name evidence="7" type="primary">ruvA</name>
    <name evidence="7" type="ORF">IAC79_01355</name>
</gene>
<dbReference type="Gene3D" id="1.10.150.20">
    <property type="entry name" value="5' to 3' exonuclease, C-terminal subdomain"/>
    <property type="match status" value="1"/>
</dbReference>
<keyword evidence="2" id="KW-0227">DNA damage</keyword>
<dbReference type="InterPro" id="IPR036267">
    <property type="entry name" value="RuvA_C_sf"/>
</dbReference>
<dbReference type="SUPFAM" id="SSF46929">
    <property type="entry name" value="DNA helicase RuvA subunit, C-terminal domain"/>
    <property type="match status" value="1"/>
</dbReference>
<dbReference type="GO" id="GO:0006310">
    <property type="term" value="P:DNA recombination"/>
    <property type="evidence" value="ECO:0007669"/>
    <property type="project" value="UniProtKB-KW"/>
</dbReference>
<keyword evidence="3" id="KW-0238">DNA-binding</keyword>
<comment type="caution">
    <text evidence="7">The sequence shown here is derived from an EMBL/GenBank/DDBJ whole genome shotgun (WGS) entry which is preliminary data.</text>
</comment>
<evidence type="ECO:0000256" key="2">
    <source>
        <dbReference type="ARBA" id="ARBA00022763"/>
    </source>
</evidence>
<dbReference type="EC" id="3.6.4.12" evidence="7"/>
<feature type="domain" description="Helix-hairpin-helix DNA-binding motif class 1" evidence="6">
    <location>
        <begin position="65"/>
        <end position="84"/>
    </location>
</feature>